<feature type="region of interest" description="Disordered" evidence="1">
    <location>
        <begin position="173"/>
        <end position="194"/>
    </location>
</feature>
<proteinExistence type="predicted"/>
<dbReference type="InterPro" id="IPR036439">
    <property type="entry name" value="Dockerin_dom_sf"/>
</dbReference>
<reference evidence="4 5" key="1">
    <citation type="journal article" date="2016" name="Nat. Commun.">
        <title>Thousands of microbial genomes shed light on interconnected biogeochemical processes in an aquifer system.</title>
        <authorList>
            <person name="Anantharaman K."/>
            <person name="Brown C.T."/>
            <person name="Hug L.A."/>
            <person name="Sharon I."/>
            <person name="Castelle C.J."/>
            <person name="Probst A.J."/>
            <person name="Thomas B.C."/>
            <person name="Singh A."/>
            <person name="Wilkins M.J."/>
            <person name="Karaoz U."/>
            <person name="Brodie E.L."/>
            <person name="Williams K.H."/>
            <person name="Hubbard S.S."/>
            <person name="Banfield J.F."/>
        </authorList>
    </citation>
    <scope>NUCLEOTIDE SEQUENCE [LARGE SCALE GENOMIC DNA]</scope>
</reference>
<dbReference type="InterPro" id="IPR013783">
    <property type="entry name" value="Ig-like_fold"/>
</dbReference>
<dbReference type="Gene3D" id="1.10.1330.10">
    <property type="entry name" value="Dockerin domain"/>
    <property type="match status" value="1"/>
</dbReference>
<gene>
    <name evidence="4" type="ORF">A2950_02130</name>
</gene>
<name>A0A1F6ESH1_9BACT</name>
<dbReference type="Gene3D" id="2.60.40.10">
    <property type="entry name" value="Immunoglobulins"/>
    <property type="match status" value="2"/>
</dbReference>
<dbReference type="GO" id="GO:0000272">
    <property type="term" value="P:polysaccharide catabolic process"/>
    <property type="evidence" value="ECO:0007669"/>
    <property type="project" value="InterPro"/>
</dbReference>
<dbReference type="PROSITE" id="PS50853">
    <property type="entry name" value="FN3"/>
    <property type="match status" value="1"/>
</dbReference>
<evidence type="ECO:0000259" key="3">
    <source>
        <dbReference type="PROSITE" id="PS51766"/>
    </source>
</evidence>
<protein>
    <recommendedName>
        <fullName evidence="6">Fibronectin type-III domain-containing protein</fullName>
    </recommendedName>
</protein>
<dbReference type="STRING" id="1798516.A2950_02130"/>
<dbReference type="PROSITE" id="PS51766">
    <property type="entry name" value="DOCKERIN"/>
    <property type="match status" value="1"/>
</dbReference>
<dbReference type="CDD" id="cd14256">
    <property type="entry name" value="Dockerin_I"/>
    <property type="match status" value="1"/>
</dbReference>
<organism evidence="4 5">
    <name type="scientific">Candidatus Kaiserbacteria bacterium RIFCSPLOWO2_01_FULL_55_19</name>
    <dbReference type="NCBI Taxonomy" id="1798516"/>
    <lineage>
        <taxon>Bacteria</taxon>
        <taxon>Candidatus Kaiseribacteriota</taxon>
    </lineage>
</organism>
<feature type="domain" description="Dockerin" evidence="3">
    <location>
        <begin position="385"/>
        <end position="443"/>
    </location>
</feature>
<dbReference type="InterPro" id="IPR002105">
    <property type="entry name" value="Dockerin_1_rpt"/>
</dbReference>
<dbReference type="InterPro" id="IPR036116">
    <property type="entry name" value="FN3_sf"/>
</dbReference>
<comment type="caution">
    <text evidence="4">The sequence shown here is derived from an EMBL/GenBank/DDBJ whole genome shotgun (WGS) entry which is preliminary data.</text>
</comment>
<accession>A0A1F6ESH1</accession>
<evidence type="ECO:0000256" key="1">
    <source>
        <dbReference type="SAM" id="MobiDB-lite"/>
    </source>
</evidence>
<sequence length="443" mass="45888">MRRTVFGYAAFLVLLVSVGFSVPRIVSAQDISSSNYQVLAPVITSGGGYATSTNFSVLGVISEFSHNLSSSTAFNLIPGFAVYPFVSTPVVTATGVTTAVNLSWTAAVGVLGYSTASYSIGQSTASGGPYAFTAIGNILSSTVSSLTAGQPYYFIIRAHDSYTTTIATSTEATATPTAAAPPPPSSGGGGGGGGGISPISNTNINFSGRAYPRSSVTFLKDAQVAATTIAGADAQFSASLSNLTGGNYVFAVYAEDKDGNRSSLLTFPVAVTTGATTNVSGIFLAPTLSADKSEVRRGDNVTFFGQSVPQSDIIISVNSAEEFFGRTVSDKSGVYLYNFDTTVLDYGSHTAKSKSSIGNELISSFSAVAAFKVGTQNVAAVKTTKCSTRGDLNADCKVNLIDFSIMMYWYNRTLSGNGLKADLNHDNKVNLTDSSILAANWTG</sequence>
<dbReference type="SUPFAM" id="SSF63446">
    <property type="entry name" value="Type I dockerin domain"/>
    <property type="match status" value="1"/>
</dbReference>
<dbReference type="InterPro" id="IPR003961">
    <property type="entry name" value="FN3_dom"/>
</dbReference>
<dbReference type="Proteomes" id="UP000176714">
    <property type="component" value="Unassembled WGS sequence"/>
</dbReference>
<dbReference type="InterPro" id="IPR016134">
    <property type="entry name" value="Dockerin_dom"/>
</dbReference>
<feature type="domain" description="Fibronectin type-III" evidence="2">
    <location>
        <begin position="85"/>
        <end position="183"/>
    </location>
</feature>
<dbReference type="SUPFAM" id="SSF49265">
    <property type="entry name" value="Fibronectin type III"/>
    <property type="match status" value="1"/>
</dbReference>
<dbReference type="EMBL" id="MFMD01000011">
    <property type="protein sequence ID" value="OGG76538.1"/>
    <property type="molecule type" value="Genomic_DNA"/>
</dbReference>
<dbReference type="GO" id="GO:0004553">
    <property type="term" value="F:hydrolase activity, hydrolyzing O-glycosyl compounds"/>
    <property type="evidence" value="ECO:0007669"/>
    <property type="project" value="InterPro"/>
</dbReference>
<evidence type="ECO:0008006" key="6">
    <source>
        <dbReference type="Google" id="ProtNLM"/>
    </source>
</evidence>
<evidence type="ECO:0000259" key="2">
    <source>
        <dbReference type="PROSITE" id="PS50853"/>
    </source>
</evidence>
<dbReference type="AlphaFoldDB" id="A0A1F6ESH1"/>
<evidence type="ECO:0000313" key="4">
    <source>
        <dbReference type="EMBL" id="OGG76538.1"/>
    </source>
</evidence>
<evidence type="ECO:0000313" key="5">
    <source>
        <dbReference type="Proteomes" id="UP000176714"/>
    </source>
</evidence>
<dbReference type="Pfam" id="PF00404">
    <property type="entry name" value="Dockerin_1"/>
    <property type="match status" value="1"/>
</dbReference>